<dbReference type="HOGENOM" id="CLU_1665836_0_0_4"/>
<keyword evidence="2" id="KW-0472">Membrane</keyword>
<keyword evidence="4" id="KW-1185">Reference proteome</keyword>
<feature type="compositionally biased region" description="Gly residues" evidence="1">
    <location>
        <begin position="149"/>
        <end position="158"/>
    </location>
</feature>
<dbReference type="AlphaFoldDB" id="A1K6H8"/>
<evidence type="ECO:0000256" key="1">
    <source>
        <dbReference type="SAM" id="MobiDB-lite"/>
    </source>
</evidence>
<name>A1K6H8_AZOSB</name>
<feature type="region of interest" description="Disordered" evidence="1">
    <location>
        <begin position="123"/>
        <end position="158"/>
    </location>
</feature>
<gene>
    <name evidence="3" type="ordered locus">azo1816</name>
</gene>
<dbReference type="KEGG" id="azo:azo1816"/>
<dbReference type="Proteomes" id="UP000002588">
    <property type="component" value="Chromosome"/>
</dbReference>
<keyword evidence="2" id="KW-0812">Transmembrane</keyword>
<keyword evidence="2" id="KW-1133">Transmembrane helix</keyword>
<feature type="transmembrane region" description="Helical" evidence="2">
    <location>
        <begin position="71"/>
        <end position="97"/>
    </location>
</feature>
<evidence type="ECO:0000313" key="4">
    <source>
        <dbReference type="Proteomes" id="UP000002588"/>
    </source>
</evidence>
<reference evidence="3 4" key="1">
    <citation type="journal article" date="2006" name="Nat. Biotechnol.">
        <title>Complete genome of the mutualistic, N2-fixing grass endophyte Azoarcus sp. strain BH72.</title>
        <authorList>
            <person name="Krause A."/>
            <person name="Ramakumar A."/>
            <person name="Bartels D."/>
            <person name="Battistoni F."/>
            <person name="Bekel T."/>
            <person name="Boch J."/>
            <person name="Boehm M."/>
            <person name="Friedrich F."/>
            <person name="Hurek T."/>
            <person name="Krause L."/>
            <person name="Linke B."/>
            <person name="McHardy A.C."/>
            <person name="Sarkar A."/>
            <person name="Schneiker S."/>
            <person name="Syed A.A."/>
            <person name="Thauer R."/>
            <person name="Vorhoelter F.-J."/>
            <person name="Weidner S."/>
            <person name="Puehler A."/>
            <person name="Reinhold-Hurek B."/>
            <person name="Kaiser O."/>
            <person name="Goesmann A."/>
        </authorList>
    </citation>
    <scope>NUCLEOTIDE SEQUENCE [LARGE SCALE GENOMIC DNA]</scope>
    <source>
        <strain evidence="3 4">BH72</strain>
    </source>
</reference>
<dbReference type="RefSeq" id="WP_011765549.1">
    <property type="nucleotide sequence ID" value="NC_008702.1"/>
</dbReference>
<sequence>MKEFGYERELHAAERRVAEDRAELSLATSLWLQRRRETAVSGRGLLGAVAAGFVVGGLMRRRRPKPAAANTAGAAAVGAVAGGGMFTALLGLAASMLRSRYGDPWKIAAMLWQRQRQARMARAAAAGARPVPPTAAPYTASRARMPSRPGGGAGSVPP</sequence>
<feature type="transmembrane region" description="Helical" evidence="2">
    <location>
        <begin position="40"/>
        <end position="59"/>
    </location>
</feature>
<proteinExistence type="predicted"/>
<organism evidence="3 4">
    <name type="scientific">Azoarcus sp. (strain BH72)</name>
    <dbReference type="NCBI Taxonomy" id="418699"/>
    <lineage>
        <taxon>Bacteria</taxon>
        <taxon>Pseudomonadati</taxon>
        <taxon>Pseudomonadota</taxon>
        <taxon>Betaproteobacteria</taxon>
        <taxon>Rhodocyclales</taxon>
        <taxon>Zoogloeaceae</taxon>
        <taxon>Azoarcus</taxon>
    </lineage>
</organism>
<dbReference type="STRING" id="62928.azo1816"/>
<accession>A1K6H8</accession>
<protein>
    <submittedName>
        <fullName evidence="3">Hypothetical membrane protein</fullName>
    </submittedName>
</protein>
<evidence type="ECO:0000313" key="3">
    <source>
        <dbReference type="EMBL" id="CAL94433.1"/>
    </source>
</evidence>
<evidence type="ECO:0000256" key="2">
    <source>
        <dbReference type="SAM" id="Phobius"/>
    </source>
</evidence>
<dbReference type="EMBL" id="AM406670">
    <property type="protein sequence ID" value="CAL94433.1"/>
    <property type="molecule type" value="Genomic_DNA"/>
</dbReference>